<name>X1HA43_9ZZZZ</name>
<feature type="non-terminal residue" evidence="1">
    <location>
        <position position="68"/>
    </location>
</feature>
<sequence length="68" mass="7713">MNVTSLITVDYENIANWTLGENKPNTNPIKANTKPIKANKMPKQTQYKAKQSQFQRQKNAPLHLFAVG</sequence>
<dbReference type="AlphaFoldDB" id="X1HA43"/>
<comment type="caution">
    <text evidence="1">The sequence shown here is derived from an EMBL/GenBank/DDBJ whole genome shotgun (WGS) entry which is preliminary data.</text>
</comment>
<evidence type="ECO:0000313" key="1">
    <source>
        <dbReference type="EMBL" id="GAH66262.1"/>
    </source>
</evidence>
<reference evidence="1" key="1">
    <citation type="journal article" date="2014" name="Front. Microbiol.">
        <title>High frequency of phylogenetically diverse reductive dehalogenase-homologous genes in deep subseafloor sedimentary metagenomes.</title>
        <authorList>
            <person name="Kawai M."/>
            <person name="Futagami T."/>
            <person name="Toyoda A."/>
            <person name="Takaki Y."/>
            <person name="Nishi S."/>
            <person name="Hori S."/>
            <person name="Arai W."/>
            <person name="Tsubouchi T."/>
            <person name="Morono Y."/>
            <person name="Uchiyama I."/>
            <person name="Ito T."/>
            <person name="Fujiyama A."/>
            <person name="Inagaki F."/>
            <person name="Takami H."/>
        </authorList>
    </citation>
    <scope>NUCLEOTIDE SEQUENCE</scope>
    <source>
        <strain evidence="1">Expedition CK06-06</strain>
    </source>
</reference>
<dbReference type="EMBL" id="BARU01032019">
    <property type="protein sequence ID" value="GAH66262.1"/>
    <property type="molecule type" value="Genomic_DNA"/>
</dbReference>
<protein>
    <submittedName>
        <fullName evidence="1">Uncharacterized protein</fullName>
    </submittedName>
</protein>
<gene>
    <name evidence="1" type="ORF">S03H2_50553</name>
</gene>
<organism evidence="1">
    <name type="scientific">marine sediment metagenome</name>
    <dbReference type="NCBI Taxonomy" id="412755"/>
    <lineage>
        <taxon>unclassified sequences</taxon>
        <taxon>metagenomes</taxon>
        <taxon>ecological metagenomes</taxon>
    </lineage>
</organism>
<accession>X1HA43</accession>
<proteinExistence type="predicted"/>